<accession>T0YQ48</accession>
<sequence length="157" mass="17129">MSSNEIDVGDKPLDPKVEQNSFFAKAKRYGSIGNVAVFLKNLPTPIIITLLAGQRNSDYRVDFRVPAYLAAKDGKPGYEKKWFDDRLASATMGITPQGCERYHASAKEVMAWGCGGSAPSEQQTMIVRVDGMLLSPSPIDGKKVDSLDGTKVYEVPV</sequence>
<protein>
    <submittedName>
        <fullName evidence="1">IcmK protein</fullName>
    </submittedName>
</protein>
<gene>
    <name evidence="1" type="ORF">B1A_18397</name>
</gene>
<dbReference type="AlphaFoldDB" id="T0YQ48"/>
<dbReference type="InterPro" id="IPR022073">
    <property type="entry name" value="T4BSS_DotH_IcmK"/>
</dbReference>
<dbReference type="Pfam" id="PF12293">
    <property type="entry name" value="T4BSS_DotH_IcmK"/>
    <property type="match status" value="1"/>
</dbReference>
<reference evidence="1" key="1">
    <citation type="submission" date="2013-08" db="EMBL/GenBank/DDBJ databases">
        <authorList>
            <person name="Mendez C."/>
            <person name="Richter M."/>
            <person name="Ferrer M."/>
            <person name="Sanchez J."/>
        </authorList>
    </citation>
    <scope>NUCLEOTIDE SEQUENCE</scope>
</reference>
<dbReference type="EMBL" id="AUZX01013573">
    <property type="protein sequence ID" value="EQD35228.1"/>
    <property type="molecule type" value="Genomic_DNA"/>
</dbReference>
<name>T0YQ48_9ZZZZ</name>
<feature type="non-terminal residue" evidence="1">
    <location>
        <position position="157"/>
    </location>
</feature>
<organism evidence="1">
    <name type="scientific">mine drainage metagenome</name>
    <dbReference type="NCBI Taxonomy" id="410659"/>
    <lineage>
        <taxon>unclassified sequences</taxon>
        <taxon>metagenomes</taxon>
        <taxon>ecological metagenomes</taxon>
    </lineage>
</organism>
<comment type="caution">
    <text evidence="1">The sequence shown here is derived from an EMBL/GenBank/DDBJ whole genome shotgun (WGS) entry which is preliminary data.</text>
</comment>
<reference evidence="1" key="2">
    <citation type="journal article" date="2014" name="ISME J.">
        <title>Microbial stratification in low pH oxic and suboxic macroscopic growths along an acid mine drainage.</title>
        <authorList>
            <person name="Mendez-Garcia C."/>
            <person name="Mesa V."/>
            <person name="Sprenger R.R."/>
            <person name="Richter M."/>
            <person name="Diez M.S."/>
            <person name="Solano J."/>
            <person name="Bargiela R."/>
            <person name="Golyshina O.V."/>
            <person name="Manteca A."/>
            <person name="Ramos J.L."/>
            <person name="Gallego J.R."/>
            <person name="Llorente I."/>
            <person name="Martins Dos Santos V.A."/>
            <person name="Jensen O.N."/>
            <person name="Pelaez A.I."/>
            <person name="Sanchez J."/>
            <person name="Ferrer M."/>
        </authorList>
    </citation>
    <scope>NUCLEOTIDE SEQUENCE</scope>
</reference>
<evidence type="ECO:0000313" key="1">
    <source>
        <dbReference type="EMBL" id="EQD35228.1"/>
    </source>
</evidence>
<proteinExistence type="predicted"/>